<dbReference type="SMART" id="SM01230">
    <property type="entry name" value="Gln-synt_C"/>
    <property type="match status" value="1"/>
</dbReference>
<proteinExistence type="inferred from homology"/>
<dbReference type="SUPFAM" id="SSF55931">
    <property type="entry name" value="Glutamine synthetase/guanido kinase"/>
    <property type="match status" value="1"/>
</dbReference>
<comment type="caution">
    <text evidence="5">The sequence shown here is derived from an EMBL/GenBank/DDBJ whole genome shotgun (WGS) entry which is preliminary data.</text>
</comment>
<dbReference type="PANTHER" id="PTHR43785">
    <property type="entry name" value="GAMMA-GLUTAMYLPUTRESCINE SYNTHETASE"/>
    <property type="match status" value="1"/>
</dbReference>
<dbReference type="InterPro" id="IPR008146">
    <property type="entry name" value="Gln_synth_cat_dom"/>
</dbReference>
<evidence type="ECO:0000256" key="3">
    <source>
        <dbReference type="RuleBase" id="RU000384"/>
    </source>
</evidence>
<name>A0ABT3ZHA9_9BURK</name>
<dbReference type="RefSeq" id="WP_267845065.1">
    <property type="nucleotide sequence ID" value="NZ_JAPMXC010000001.1"/>
</dbReference>
<dbReference type="Proteomes" id="UP001082899">
    <property type="component" value="Unassembled WGS sequence"/>
</dbReference>
<sequence>MPDVPGFIAKHHLWSAAQTEAAAQVAAAVGERKLRTIRVSVADPQGKLRSKTVLPGMFRSVMKNGLDFTSAQFNFDSAEGIAYNPFTEDGGVGLSEMAGFPDVILVPDPLTFQVLPWAEDCGWIQGDMYFNDGRPVPFDARHILKKTTAELKAAGFDYVAGLEVEFYVTRVTQHHLAPHDLGNLGIPPTPPSVEAIGRGYAYQSEEHQDQIDGLLNVLARHCEALGLPLRTMEDEMGPGQLEFTFEPQSALAAADTMTLFRSMVKQVTARMGLHATFMARPGLDNFCASGWHLHQSVTDADGNNAFAAPAHAATLLSPLGEHFVGGLLAHAVEASVFCTPTVNGYKRRKPNSLAPDRVTWGYDNRAAMCRVQGGPGDPSSHVENRIGEPAANPYLYLACQIAAGLDGIRNAIGPGPLEASPYTAVDRPLLPKTLMDAMRHLRDGTFYRRAFGDQFIDWYLGLKQNEVNRFLAAEPDWADDPDRVTDWEHREYFTRY</sequence>
<evidence type="ECO:0000313" key="5">
    <source>
        <dbReference type="EMBL" id="MCY0385916.1"/>
    </source>
</evidence>
<keyword evidence="1" id="KW-0436">Ligase</keyword>
<reference evidence="5" key="1">
    <citation type="submission" date="2022-11" db="EMBL/GenBank/DDBJ databases">
        <title>Robbsia betulipollinis sp. nov., isolated from pollen of birch (Betula pendula).</title>
        <authorList>
            <person name="Shi H."/>
            <person name="Ambika Manirajan B."/>
            <person name="Ratering S."/>
            <person name="Geissler-Plaum R."/>
            <person name="Schnell S."/>
        </authorList>
    </citation>
    <scope>NUCLEOTIDE SEQUENCE</scope>
    <source>
        <strain evidence="5">Bb-Pol-6</strain>
    </source>
</reference>
<dbReference type="Gene3D" id="3.10.20.70">
    <property type="entry name" value="Glutamine synthetase, N-terminal domain"/>
    <property type="match status" value="1"/>
</dbReference>
<gene>
    <name evidence="5" type="ORF">OVY01_01395</name>
</gene>
<keyword evidence="6" id="KW-1185">Reference proteome</keyword>
<feature type="domain" description="GS catalytic" evidence="4">
    <location>
        <begin position="140"/>
        <end position="496"/>
    </location>
</feature>
<dbReference type="InterPro" id="IPR014746">
    <property type="entry name" value="Gln_synth/guanido_kin_cat_dom"/>
</dbReference>
<evidence type="ECO:0000313" key="6">
    <source>
        <dbReference type="Proteomes" id="UP001082899"/>
    </source>
</evidence>
<comment type="similarity">
    <text evidence="2 3">Belongs to the glutamine synthetase family.</text>
</comment>
<organism evidence="5 6">
    <name type="scientific">Robbsia betulipollinis</name>
    <dbReference type="NCBI Taxonomy" id="2981849"/>
    <lineage>
        <taxon>Bacteria</taxon>
        <taxon>Pseudomonadati</taxon>
        <taxon>Pseudomonadota</taxon>
        <taxon>Betaproteobacteria</taxon>
        <taxon>Burkholderiales</taxon>
        <taxon>Burkholderiaceae</taxon>
        <taxon>Robbsia</taxon>
    </lineage>
</organism>
<dbReference type="SUPFAM" id="SSF54368">
    <property type="entry name" value="Glutamine synthetase, N-terminal domain"/>
    <property type="match status" value="1"/>
</dbReference>
<dbReference type="Gene3D" id="3.30.590.10">
    <property type="entry name" value="Glutamine synthetase/guanido kinase, catalytic domain"/>
    <property type="match status" value="1"/>
</dbReference>
<evidence type="ECO:0000256" key="1">
    <source>
        <dbReference type="ARBA" id="ARBA00022598"/>
    </source>
</evidence>
<evidence type="ECO:0000259" key="4">
    <source>
        <dbReference type="PROSITE" id="PS51987"/>
    </source>
</evidence>
<accession>A0ABT3ZHA9</accession>
<dbReference type="Pfam" id="PF00120">
    <property type="entry name" value="Gln-synt_C"/>
    <property type="match status" value="1"/>
</dbReference>
<dbReference type="PANTHER" id="PTHR43785:SF12">
    <property type="entry name" value="TYPE-1 GLUTAMINE SYNTHETASE 2"/>
    <property type="match status" value="1"/>
</dbReference>
<dbReference type="EMBL" id="JAPMXC010000001">
    <property type="protein sequence ID" value="MCY0385916.1"/>
    <property type="molecule type" value="Genomic_DNA"/>
</dbReference>
<dbReference type="PROSITE" id="PS51987">
    <property type="entry name" value="GS_CATALYTIC"/>
    <property type="match status" value="1"/>
</dbReference>
<protein>
    <submittedName>
        <fullName evidence="5">Glutamine synthetase family protein</fullName>
    </submittedName>
</protein>
<dbReference type="InterPro" id="IPR036651">
    <property type="entry name" value="Gln_synt_N_sf"/>
</dbReference>
<evidence type="ECO:0000256" key="2">
    <source>
        <dbReference type="PROSITE-ProRule" id="PRU01331"/>
    </source>
</evidence>